<feature type="domain" description="Exonuclease" evidence="5">
    <location>
        <begin position="46"/>
        <end position="224"/>
    </location>
</feature>
<dbReference type="InterPro" id="IPR013520">
    <property type="entry name" value="Ribonucl_H"/>
</dbReference>
<accession>G4T4X0</accession>
<evidence type="ECO:0000313" key="7">
    <source>
        <dbReference type="Proteomes" id="UP000007148"/>
    </source>
</evidence>
<evidence type="ECO:0000256" key="2">
    <source>
        <dbReference type="ARBA" id="ARBA00022722"/>
    </source>
</evidence>
<evidence type="ECO:0000256" key="1">
    <source>
        <dbReference type="ARBA" id="ARBA00009921"/>
    </source>
</evidence>
<keyword evidence="3" id="KW-0378">Hydrolase</keyword>
<dbReference type="FunCoup" id="G4T4X0">
    <property type="interactions" value="498"/>
</dbReference>
<gene>
    <name evidence="6" type="ORF">PIIN_00072</name>
</gene>
<evidence type="ECO:0000259" key="5">
    <source>
        <dbReference type="SMART" id="SM00479"/>
    </source>
</evidence>
<evidence type="ECO:0000256" key="4">
    <source>
        <dbReference type="ARBA" id="ARBA00022839"/>
    </source>
</evidence>
<protein>
    <submittedName>
        <fullName evidence="6">Related to REX2-Oligoribonuclease, mitochondrial</fullName>
    </submittedName>
</protein>
<dbReference type="EMBL" id="CAFZ01000001">
    <property type="protein sequence ID" value="CCA66386.1"/>
    <property type="molecule type" value="Genomic_DNA"/>
</dbReference>
<dbReference type="STRING" id="1109443.G4T4X0"/>
<dbReference type="InterPro" id="IPR012337">
    <property type="entry name" value="RNaseH-like_sf"/>
</dbReference>
<dbReference type="InterPro" id="IPR036397">
    <property type="entry name" value="RNaseH_sf"/>
</dbReference>
<dbReference type="eggNOG" id="KOG3242">
    <property type="taxonomic scope" value="Eukaryota"/>
</dbReference>
<dbReference type="Gene3D" id="3.30.420.10">
    <property type="entry name" value="Ribonuclease H-like superfamily/Ribonuclease H"/>
    <property type="match status" value="1"/>
</dbReference>
<dbReference type="Pfam" id="PF00929">
    <property type="entry name" value="RNase_T"/>
    <property type="match status" value="1"/>
</dbReference>
<dbReference type="HOGENOM" id="CLU_064761_3_1_1"/>
<dbReference type="GO" id="GO:0005739">
    <property type="term" value="C:mitochondrion"/>
    <property type="evidence" value="ECO:0007669"/>
    <property type="project" value="TreeGrafter"/>
</dbReference>
<dbReference type="NCBIfam" id="NF003765">
    <property type="entry name" value="PRK05359.1"/>
    <property type="match status" value="1"/>
</dbReference>
<evidence type="ECO:0000313" key="6">
    <source>
        <dbReference type="EMBL" id="CCA66386.1"/>
    </source>
</evidence>
<dbReference type="SMART" id="SM00479">
    <property type="entry name" value="EXOIII"/>
    <property type="match status" value="1"/>
</dbReference>
<dbReference type="OMA" id="AFFHYRN"/>
<keyword evidence="4" id="KW-0269">Exonuclease</keyword>
<dbReference type="FunFam" id="3.30.420.10:FF:000003">
    <property type="entry name" value="Oligoribonuclease"/>
    <property type="match status" value="1"/>
</dbReference>
<sequence>MLGLNLTRRFLTKRPSPPLSRQSVRGMSFTVKQMPQPRPLRAEDGPLVFVDLEMTGLEFKRDVILEVAIIITNGDLERVDQPFSYVIRTEKKRLDEMDEWCTKTHGESGLTKACIESPYSHEWVEAKALEYIKKWVPEKWTGVLAGSSVHADRAFLVEHMPSITEWLHYRIVDVSTVKELNKRWYPHISRKPEDYPSNGVQHRALDDIQASIRELQWYRENIFIQPEAPQGTREATGPSTLSS</sequence>
<dbReference type="Proteomes" id="UP000007148">
    <property type="component" value="Unassembled WGS sequence"/>
</dbReference>
<name>G4T4X0_SERID</name>
<dbReference type="GO" id="GO:0000175">
    <property type="term" value="F:3'-5'-RNA exonuclease activity"/>
    <property type="evidence" value="ECO:0007669"/>
    <property type="project" value="InterPro"/>
</dbReference>
<dbReference type="AlphaFoldDB" id="G4T4X0"/>
<dbReference type="CDD" id="cd06135">
    <property type="entry name" value="Orn"/>
    <property type="match status" value="1"/>
</dbReference>
<dbReference type="PANTHER" id="PTHR11046:SF0">
    <property type="entry name" value="OLIGORIBONUCLEASE, MITOCHONDRIAL"/>
    <property type="match status" value="1"/>
</dbReference>
<dbReference type="OrthoDB" id="270189at2759"/>
<dbReference type="InterPro" id="IPR022894">
    <property type="entry name" value="Oligoribonuclease"/>
</dbReference>
<comment type="similarity">
    <text evidence="1">Belongs to the oligoribonuclease family.</text>
</comment>
<organism evidence="6 7">
    <name type="scientific">Serendipita indica (strain DSM 11827)</name>
    <name type="common">Root endophyte fungus</name>
    <name type="synonym">Piriformospora indica</name>
    <dbReference type="NCBI Taxonomy" id="1109443"/>
    <lineage>
        <taxon>Eukaryota</taxon>
        <taxon>Fungi</taxon>
        <taxon>Dikarya</taxon>
        <taxon>Basidiomycota</taxon>
        <taxon>Agaricomycotina</taxon>
        <taxon>Agaricomycetes</taxon>
        <taxon>Sebacinales</taxon>
        <taxon>Serendipitaceae</taxon>
        <taxon>Serendipita</taxon>
    </lineage>
</organism>
<dbReference type="GO" id="GO:0003676">
    <property type="term" value="F:nucleic acid binding"/>
    <property type="evidence" value="ECO:0007669"/>
    <property type="project" value="InterPro"/>
</dbReference>
<proteinExistence type="inferred from homology"/>
<keyword evidence="2" id="KW-0540">Nuclease</keyword>
<dbReference type="InParanoid" id="G4T4X0"/>
<comment type="caution">
    <text evidence="6">The sequence shown here is derived from an EMBL/GenBank/DDBJ whole genome shotgun (WGS) entry which is preliminary data.</text>
</comment>
<keyword evidence="7" id="KW-1185">Reference proteome</keyword>
<dbReference type="PANTHER" id="PTHR11046">
    <property type="entry name" value="OLIGORIBONUCLEASE, MITOCHONDRIAL"/>
    <property type="match status" value="1"/>
</dbReference>
<evidence type="ECO:0000256" key="3">
    <source>
        <dbReference type="ARBA" id="ARBA00022801"/>
    </source>
</evidence>
<dbReference type="SUPFAM" id="SSF53098">
    <property type="entry name" value="Ribonuclease H-like"/>
    <property type="match status" value="1"/>
</dbReference>
<reference evidence="6 7" key="1">
    <citation type="journal article" date="2011" name="PLoS Pathog.">
        <title>Endophytic Life Strategies Decoded by Genome and Transcriptome Analyses of the Mutualistic Root Symbiont Piriformospora indica.</title>
        <authorList>
            <person name="Zuccaro A."/>
            <person name="Lahrmann U."/>
            <person name="Guldener U."/>
            <person name="Langen G."/>
            <person name="Pfiffi S."/>
            <person name="Biedenkopf D."/>
            <person name="Wong P."/>
            <person name="Samans B."/>
            <person name="Grimm C."/>
            <person name="Basiewicz M."/>
            <person name="Murat C."/>
            <person name="Martin F."/>
            <person name="Kogel K.H."/>
        </authorList>
    </citation>
    <scope>NUCLEOTIDE SEQUENCE [LARGE SCALE GENOMIC DNA]</scope>
    <source>
        <strain evidence="6 7">DSM 11827</strain>
    </source>
</reference>